<protein>
    <submittedName>
        <fullName evidence="5">Sugar ABC transporter substrate-binding protein</fullName>
    </submittedName>
</protein>
<feature type="region of interest" description="Disordered" evidence="3">
    <location>
        <begin position="1"/>
        <end position="34"/>
    </location>
</feature>
<comment type="subcellular location">
    <subcellularLocation>
        <location evidence="1">Cell envelope</location>
    </subcellularLocation>
</comment>
<evidence type="ECO:0000313" key="5">
    <source>
        <dbReference type="EMBL" id="GHO95950.1"/>
    </source>
</evidence>
<dbReference type="InterPro" id="IPR028082">
    <property type="entry name" value="Peripla_BP_I"/>
</dbReference>
<dbReference type="PANTHER" id="PTHR30036:SF1">
    <property type="entry name" value="D-XYLOSE-BINDING PERIPLASMIC PROTEIN"/>
    <property type="match status" value="1"/>
</dbReference>
<keyword evidence="2" id="KW-0732">Signal</keyword>
<feature type="domain" description="Periplasmic binding protein" evidence="4">
    <location>
        <begin position="68"/>
        <end position="303"/>
    </location>
</feature>
<evidence type="ECO:0000256" key="3">
    <source>
        <dbReference type="SAM" id="MobiDB-lite"/>
    </source>
</evidence>
<organism evidence="5 6">
    <name type="scientific">Reticulibacter mediterranei</name>
    <dbReference type="NCBI Taxonomy" id="2778369"/>
    <lineage>
        <taxon>Bacteria</taxon>
        <taxon>Bacillati</taxon>
        <taxon>Chloroflexota</taxon>
        <taxon>Ktedonobacteria</taxon>
        <taxon>Ktedonobacterales</taxon>
        <taxon>Reticulibacteraceae</taxon>
        <taxon>Reticulibacter</taxon>
    </lineage>
</organism>
<dbReference type="Pfam" id="PF13407">
    <property type="entry name" value="Peripla_BP_4"/>
    <property type="match status" value="1"/>
</dbReference>
<dbReference type="CDD" id="cd19995">
    <property type="entry name" value="PBP1_ABC_xylose_binding-like"/>
    <property type="match status" value="1"/>
</dbReference>
<reference evidence="5" key="1">
    <citation type="submission" date="2020-10" db="EMBL/GenBank/DDBJ databases">
        <title>Taxonomic study of unclassified bacteria belonging to the class Ktedonobacteria.</title>
        <authorList>
            <person name="Yabe S."/>
            <person name="Wang C.M."/>
            <person name="Zheng Y."/>
            <person name="Sakai Y."/>
            <person name="Cavaletti L."/>
            <person name="Monciardini P."/>
            <person name="Donadio S."/>
        </authorList>
    </citation>
    <scope>NUCLEOTIDE SEQUENCE</scope>
    <source>
        <strain evidence="5">ID150040</strain>
    </source>
</reference>
<feature type="compositionally biased region" description="Low complexity" evidence="3">
    <location>
        <begin position="7"/>
        <end position="22"/>
    </location>
</feature>
<evidence type="ECO:0000256" key="1">
    <source>
        <dbReference type="ARBA" id="ARBA00004196"/>
    </source>
</evidence>
<dbReference type="GO" id="GO:0030288">
    <property type="term" value="C:outer membrane-bounded periplasmic space"/>
    <property type="evidence" value="ECO:0007669"/>
    <property type="project" value="TreeGrafter"/>
</dbReference>
<comment type="caution">
    <text evidence="5">The sequence shown here is derived from an EMBL/GenBank/DDBJ whole genome shotgun (WGS) entry which is preliminary data.</text>
</comment>
<proteinExistence type="predicted"/>
<dbReference type="AlphaFoldDB" id="A0A8J3N530"/>
<evidence type="ECO:0000256" key="2">
    <source>
        <dbReference type="ARBA" id="ARBA00022729"/>
    </source>
</evidence>
<dbReference type="Gene3D" id="3.40.50.2300">
    <property type="match status" value="2"/>
</dbReference>
<keyword evidence="6" id="KW-1185">Reference proteome</keyword>
<dbReference type="EMBL" id="BNJK01000001">
    <property type="protein sequence ID" value="GHO95950.1"/>
    <property type="molecule type" value="Genomic_DNA"/>
</dbReference>
<name>A0A8J3N530_9CHLR</name>
<dbReference type="InterPro" id="IPR025997">
    <property type="entry name" value="SBP_2_dom"/>
</dbReference>
<dbReference type="PANTHER" id="PTHR30036">
    <property type="entry name" value="D-XYLOSE-BINDING PERIPLASMIC PROTEIN"/>
    <property type="match status" value="1"/>
</dbReference>
<dbReference type="SUPFAM" id="SSF53822">
    <property type="entry name" value="Periplasmic binding protein-like I"/>
    <property type="match status" value="1"/>
</dbReference>
<dbReference type="Proteomes" id="UP000597444">
    <property type="component" value="Unassembled WGS sequence"/>
</dbReference>
<dbReference type="InterPro" id="IPR050555">
    <property type="entry name" value="Bact_Solute-Bind_Prot2"/>
</dbReference>
<evidence type="ECO:0000313" key="6">
    <source>
        <dbReference type="Proteomes" id="UP000597444"/>
    </source>
</evidence>
<accession>A0A8J3N530</accession>
<sequence length="366" mass="38229">MLLAACGNSSTPPASNPTSGTNTGSGQTAAGGKGCTKVGVLLPETASSERWDSKDKPLLTQKIQAAIPGATVDYANAGGDSTVQQNQADADLTKGDCILVLAAHDSDAAATIVTKAKQQGVPVIAYDRLIQSPDLNYYVSFDNEKVGQLQGQYIVDHYKDYIKNGKNISMINGSQTDNNAILFRNGAIKALQPLFDNGTLKKVYDQYTPDWDNDKARVEMDGVLTANQNNIQIAYVANDGMANSAIASLKAQKLNGKVLVTGQDATVAGIQNILTGDQAMTVYKAIDKEAQGAADLVKAIHDGTDPKALTNGATVKTKDGTAIPSVLETPVAVDKTNIKDTVIKDGFVKVADVCKGLPAGAGGVCP</sequence>
<gene>
    <name evidence="5" type="primary">xylF</name>
    <name evidence="5" type="ORF">KSF_059980</name>
</gene>
<evidence type="ECO:0000259" key="4">
    <source>
        <dbReference type="Pfam" id="PF13407"/>
    </source>
</evidence>
<dbReference type="GO" id="GO:0030246">
    <property type="term" value="F:carbohydrate binding"/>
    <property type="evidence" value="ECO:0007669"/>
    <property type="project" value="TreeGrafter"/>
</dbReference>